<proteinExistence type="predicted"/>
<dbReference type="EMBL" id="CAJVPY010049744">
    <property type="protein sequence ID" value="CAG8813159.1"/>
    <property type="molecule type" value="Genomic_DNA"/>
</dbReference>
<sequence>AVIVFDKIGPLDSMSNQCSIMGPINWTLNIQIIEFWTSNIQFNNQSKLLDYGTIGYNNTESMSH</sequence>
<evidence type="ECO:0000313" key="1">
    <source>
        <dbReference type="EMBL" id="CAG8813159.1"/>
    </source>
</evidence>
<feature type="non-terminal residue" evidence="1">
    <location>
        <position position="1"/>
    </location>
</feature>
<reference evidence="1" key="1">
    <citation type="submission" date="2021-06" db="EMBL/GenBank/DDBJ databases">
        <authorList>
            <person name="Kallberg Y."/>
            <person name="Tangrot J."/>
            <person name="Rosling A."/>
        </authorList>
    </citation>
    <scope>NUCLEOTIDE SEQUENCE</scope>
    <source>
        <strain evidence="1">MA453B</strain>
    </source>
</reference>
<gene>
    <name evidence="1" type="ORF">DERYTH_LOCUS25751</name>
</gene>
<accession>A0A9N9PG47</accession>
<name>A0A9N9PG47_9GLOM</name>
<dbReference type="AlphaFoldDB" id="A0A9N9PG47"/>
<organism evidence="1 2">
    <name type="scientific">Dentiscutata erythropus</name>
    <dbReference type="NCBI Taxonomy" id="1348616"/>
    <lineage>
        <taxon>Eukaryota</taxon>
        <taxon>Fungi</taxon>
        <taxon>Fungi incertae sedis</taxon>
        <taxon>Mucoromycota</taxon>
        <taxon>Glomeromycotina</taxon>
        <taxon>Glomeromycetes</taxon>
        <taxon>Diversisporales</taxon>
        <taxon>Gigasporaceae</taxon>
        <taxon>Dentiscutata</taxon>
    </lineage>
</organism>
<keyword evidence="2" id="KW-1185">Reference proteome</keyword>
<comment type="caution">
    <text evidence="1">The sequence shown here is derived from an EMBL/GenBank/DDBJ whole genome shotgun (WGS) entry which is preliminary data.</text>
</comment>
<evidence type="ECO:0000313" key="2">
    <source>
        <dbReference type="Proteomes" id="UP000789405"/>
    </source>
</evidence>
<protein>
    <submittedName>
        <fullName evidence="1">28684_t:CDS:1</fullName>
    </submittedName>
</protein>
<dbReference type="Proteomes" id="UP000789405">
    <property type="component" value="Unassembled WGS sequence"/>
</dbReference>
<feature type="non-terminal residue" evidence="1">
    <location>
        <position position="64"/>
    </location>
</feature>